<dbReference type="GO" id="GO:0016747">
    <property type="term" value="F:acyltransferase activity, transferring groups other than amino-acyl groups"/>
    <property type="evidence" value="ECO:0007669"/>
    <property type="project" value="InterPro"/>
</dbReference>
<dbReference type="InterPro" id="IPR043968">
    <property type="entry name" value="SGNH"/>
</dbReference>
<protein>
    <submittedName>
        <fullName evidence="6">Acyltransferase</fullName>
    </submittedName>
</protein>
<accession>A0A3S0WEY0</accession>
<evidence type="ECO:0000256" key="2">
    <source>
        <dbReference type="ARBA" id="ARBA00007400"/>
    </source>
</evidence>
<name>A0A3S0WEY0_9BACI</name>
<dbReference type="GO" id="GO:0016020">
    <property type="term" value="C:membrane"/>
    <property type="evidence" value="ECO:0007669"/>
    <property type="project" value="TreeGrafter"/>
</dbReference>
<sequence>MRDLKAPVKKFRPEIEGVRVIAAILVAVYHIWLGKVSGGVDVFFIVSGFLITTSLLSKIEKDGHIKIFDYLLGLLKRLIPLAFTVLFVTSLLSIVIMPKVQWEQIISEVIASGLYFENWELAFNAVDYLEQSNEASPLQHFWALSLQGQFYLLWPLIITFSFFLARKIFKLPPRFMLLTVFAQLFIFSIIYSIYKTAVNQPWAYFDTFARVWEFSLGGMVALLISAIAFNKTVSGIIGWVGLAIICLTGILLPVSTVFPGFAALLPTTGVILVLLAAQNGPRFGVEKLLGAKPFVYLGSFSYGIYLWHWPLFIFYLTYFKVETVSLAAGIAILVVTFILSFMTTKVLEAPVRKLNIREGKGKFVAAASAFVVPVIVILIFWSVQLREGSQQIFPASDYPGAQALAVEGTINTDVEPIPSMLEIKYNLPEFYNDPNCVTRSGGTLSKCSFGVIDNPQYTVALVGGSHSGHWFPAIMEFAEELKLKVDVYNHDGCKFASGDFNGILTESCIEWNKRMMEELINHPPDLVFTTASISNDDFVPQEYIDHWRNLKGSTNVFAIRDNPQMEENIPLCLERKQDYLQCSVERKNALSKVQPWENTKGIPDNVYFADLSDYFCDETMCYSVIGNIIVYRDAHHITVEYAKTLAPFLKEHIVKALEWIS</sequence>
<feature type="transmembrane region" description="Helical" evidence="3">
    <location>
        <begin position="175"/>
        <end position="194"/>
    </location>
</feature>
<comment type="caution">
    <text evidence="6">The sequence shown here is derived from an EMBL/GenBank/DDBJ whole genome shotgun (WGS) entry which is preliminary data.</text>
</comment>
<dbReference type="RefSeq" id="WP_126660098.1">
    <property type="nucleotide sequence ID" value="NZ_RYYR01000026.1"/>
</dbReference>
<comment type="subcellular location">
    <subcellularLocation>
        <location evidence="1">Membrane</location>
    </subcellularLocation>
</comment>
<dbReference type="GO" id="GO:0009103">
    <property type="term" value="P:lipopolysaccharide biosynthetic process"/>
    <property type="evidence" value="ECO:0007669"/>
    <property type="project" value="TreeGrafter"/>
</dbReference>
<evidence type="ECO:0000256" key="1">
    <source>
        <dbReference type="ARBA" id="ARBA00004370"/>
    </source>
</evidence>
<feature type="transmembrane region" description="Helical" evidence="3">
    <location>
        <begin position="260"/>
        <end position="277"/>
    </location>
</feature>
<evidence type="ECO:0000313" key="7">
    <source>
        <dbReference type="Proteomes" id="UP000287910"/>
    </source>
</evidence>
<keyword evidence="7" id="KW-1185">Reference proteome</keyword>
<comment type="similarity">
    <text evidence="2">Belongs to the acyltransferase 3 family.</text>
</comment>
<feature type="transmembrane region" description="Helical" evidence="3">
    <location>
        <begin position="16"/>
        <end position="33"/>
    </location>
</feature>
<dbReference type="InterPro" id="IPR002656">
    <property type="entry name" value="Acyl_transf_3_dom"/>
</dbReference>
<feature type="transmembrane region" description="Helical" evidence="3">
    <location>
        <begin position="141"/>
        <end position="163"/>
    </location>
</feature>
<evidence type="ECO:0000256" key="3">
    <source>
        <dbReference type="SAM" id="Phobius"/>
    </source>
</evidence>
<feature type="transmembrane region" description="Helical" evidence="3">
    <location>
        <begin position="324"/>
        <end position="342"/>
    </location>
</feature>
<evidence type="ECO:0000313" key="6">
    <source>
        <dbReference type="EMBL" id="RUL49324.1"/>
    </source>
</evidence>
<feature type="transmembrane region" description="Helical" evidence="3">
    <location>
        <begin position="297"/>
        <end position="318"/>
    </location>
</feature>
<feature type="domain" description="Acyltransferase 3" evidence="4">
    <location>
        <begin position="14"/>
        <end position="343"/>
    </location>
</feature>
<dbReference type="Pfam" id="PF19040">
    <property type="entry name" value="SGNH"/>
    <property type="match status" value="1"/>
</dbReference>
<reference evidence="6 7" key="1">
    <citation type="submission" date="2018-12" db="EMBL/GenBank/DDBJ databases">
        <title>Lysinibacillus antri sp. nov., isolated from a cave soil.</title>
        <authorList>
            <person name="Narsing Rao M.P."/>
            <person name="Zhang H."/>
            <person name="Dong Z.-Y."/>
            <person name="Niu X.-K."/>
            <person name="Zhang K."/>
            <person name="Fang B.-Z."/>
            <person name="Kang Y.-Q."/>
            <person name="Xiao M."/>
            <person name="Li W.-J."/>
        </authorList>
    </citation>
    <scope>NUCLEOTIDE SEQUENCE [LARGE SCALE GENOMIC DNA]</scope>
    <source>
        <strain evidence="6 7">SYSU K30002</strain>
    </source>
</reference>
<keyword evidence="6" id="KW-0012">Acyltransferase</keyword>
<keyword evidence="3" id="KW-0472">Membrane</keyword>
<dbReference type="Pfam" id="PF01757">
    <property type="entry name" value="Acyl_transf_3"/>
    <property type="match status" value="1"/>
</dbReference>
<feature type="domain" description="SGNH" evidence="5">
    <location>
        <begin position="443"/>
        <end position="650"/>
    </location>
</feature>
<keyword evidence="3" id="KW-1133">Transmembrane helix</keyword>
<feature type="transmembrane region" description="Helical" evidence="3">
    <location>
        <begin position="363"/>
        <end position="383"/>
    </location>
</feature>
<proteinExistence type="inferred from homology"/>
<dbReference type="Proteomes" id="UP000287910">
    <property type="component" value="Unassembled WGS sequence"/>
</dbReference>
<feature type="transmembrane region" description="Helical" evidence="3">
    <location>
        <begin position="39"/>
        <end position="57"/>
    </location>
</feature>
<dbReference type="PANTHER" id="PTHR23028">
    <property type="entry name" value="ACETYLTRANSFERASE"/>
    <property type="match status" value="1"/>
</dbReference>
<keyword evidence="3" id="KW-0812">Transmembrane</keyword>
<organism evidence="6 7">
    <name type="scientific">Lysinibacillus antri</name>
    <dbReference type="NCBI Taxonomy" id="2498145"/>
    <lineage>
        <taxon>Bacteria</taxon>
        <taxon>Bacillati</taxon>
        <taxon>Bacillota</taxon>
        <taxon>Bacilli</taxon>
        <taxon>Bacillales</taxon>
        <taxon>Bacillaceae</taxon>
        <taxon>Lysinibacillus</taxon>
    </lineage>
</organism>
<gene>
    <name evidence="6" type="ORF">EK386_15550</name>
</gene>
<evidence type="ECO:0000259" key="4">
    <source>
        <dbReference type="Pfam" id="PF01757"/>
    </source>
</evidence>
<feature type="transmembrane region" description="Helical" evidence="3">
    <location>
        <begin position="236"/>
        <end position="254"/>
    </location>
</feature>
<dbReference type="InterPro" id="IPR050879">
    <property type="entry name" value="Acyltransferase_3"/>
</dbReference>
<dbReference type="PANTHER" id="PTHR23028:SF53">
    <property type="entry name" value="ACYL_TRANSF_3 DOMAIN-CONTAINING PROTEIN"/>
    <property type="match status" value="1"/>
</dbReference>
<evidence type="ECO:0000259" key="5">
    <source>
        <dbReference type="Pfam" id="PF19040"/>
    </source>
</evidence>
<keyword evidence="6" id="KW-0808">Transferase</keyword>
<dbReference type="AlphaFoldDB" id="A0A3S0WEY0"/>
<feature type="transmembrane region" description="Helical" evidence="3">
    <location>
        <begin position="78"/>
        <end position="97"/>
    </location>
</feature>
<feature type="transmembrane region" description="Helical" evidence="3">
    <location>
        <begin position="209"/>
        <end position="229"/>
    </location>
</feature>
<dbReference type="EMBL" id="RYYR01000026">
    <property type="protein sequence ID" value="RUL49324.1"/>
    <property type="molecule type" value="Genomic_DNA"/>
</dbReference>